<feature type="region of interest" description="Disordered" evidence="1">
    <location>
        <begin position="119"/>
        <end position="141"/>
    </location>
</feature>
<protein>
    <submittedName>
        <fullName evidence="2">Uncharacterized protein</fullName>
    </submittedName>
</protein>
<evidence type="ECO:0000256" key="1">
    <source>
        <dbReference type="SAM" id="MobiDB-lite"/>
    </source>
</evidence>
<evidence type="ECO:0000313" key="2">
    <source>
        <dbReference type="EMBL" id="VBB42372.1"/>
    </source>
</evidence>
<sequence length="141" mass="16133">MVFRHSAISRSLSTTVFSMLYLPRSLIFLLLPTKNIEVNQFLFKINTYPFNNADCLTLKFQLFYNFADCFSGWQLAAATAGHEPEVNPLDRGPCFSSVRIQPAFFRANCGVYPFSRRYSTSAHGHDPRASRRRSQLDQKIA</sequence>
<dbReference type="EMBL" id="UPXX01000013">
    <property type="protein sequence ID" value="VBB42372.1"/>
    <property type="molecule type" value="Genomic_DNA"/>
</dbReference>
<dbReference type="AlphaFoldDB" id="A0A653A3Z1"/>
<reference evidence="2" key="1">
    <citation type="submission" date="2018-07" db="EMBL/GenBank/DDBJ databases">
        <authorList>
            <consortium name="Genoscope - CEA"/>
            <person name="William W."/>
        </authorList>
    </citation>
    <scope>NUCLEOTIDE SEQUENCE</scope>
    <source>
        <strain evidence="2">IK1</strain>
    </source>
</reference>
<gene>
    <name evidence="2" type="ORF">TRIP_B200512</name>
</gene>
<accession>A0A653A3Z1</accession>
<organism evidence="2">
    <name type="scientific">Uncultured Desulfatiglans sp</name>
    <dbReference type="NCBI Taxonomy" id="1748965"/>
    <lineage>
        <taxon>Bacteria</taxon>
        <taxon>Pseudomonadati</taxon>
        <taxon>Thermodesulfobacteriota</taxon>
        <taxon>Desulfobacteria</taxon>
        <taxon>Desulfatiglandales</taxon>
        <taxon>Desulfatiglandaceae</taxon>
        <taxon>Desulfatiglans</taxon>
        <taxon>environmental samples</taxon>
    </lineage>
</organism>
<proteinExistence type="predicted"/>
<name>A0A653A3Z1_UNCDX</name>
<feature type="compositionally biased region" description="Basic and acidic residues" evidence="1">
    <location>
        <begin position="123"/>
        <end position="141"/>
    </location>
</feature>